<comment type="cofactor">
    <cofactor evidence="1 4">
        <name>pyridoxal 5'-phosphate</name>
        <dbReference type="ChEBI" id="CHEBI:597326"/>
    </cofactor>
</comment>
<name>A0ABU5CVQ6_9BACI</name>
<comment type="pathway">
    <text evidence="4">Amino-acid biosynthesis; D-alanine biosynthesis; D-alanine from L-alanine: step 1/1.</text>
</comment>
<organism evidence="6 7">
    <name type="scientific">Paracerasibacillus soli</name>
    <dbReference type="NCBI Taxonomy" id="480284"/>
    <lineage>
        <taxon>Bacteria</taxon>
        <taxon>Bacillati</taxon>
        <taxon>Bacillota</taxon>
        <taxon>Bacilli</taxon>
        <taxon>Bacillales</taxon>
        <taxon>Bacillaceae</taxon>
        <taxon>Paracerasibacillus</taxon>
    </lineage>
</organism>
<dbReference type="InterPro" id="IPR029066">
    <property type="entry name" value="PLP-binding_barrel"/>
</dbReference>
<dbReference type="Proteomes" id="UP001275315">
    <property type="component" value="Unassembled WGS sequence"/>
</dbReference>
<keyword evidence="2 4" id="KW-0663">Pyridoxal phosphate</keyword>
<feature type="binding site" evidence="4">
    <location>
        <position position="134"/>
    </location>
    <ligand>
        <name>substrate</name>
    </ligand>
</feature>
<dbReference type="Pfam" id="PF00842">
    <property type="entry name" value="Ala_racemase_C"/>
    <property type="match status" value="1"/>
</dbReference>
<reference evidence="6 7" key="1">
    <citation type="submission" date="2023-10" db="EMBL/GenBank/DDBJ databases">
        <title>Virgibacillus soli CC-YMP-6 genome.</title>
        <authorList>
            <person name="Miliotis G."/>
            <person name="Sengupta P."/>
            <person name="Hameed A."/>
            <person name="Chuvochina M."/>
            <person name="Mcdonagh F."/>
            <person name="Simpson A.C."/>
            <person name="Singh N.K."/>
            <person name="Rekha P.D."/>
            <person name="Raman K."/>
            <person name="Hugenholtz P."/>
            <person name="Venkateswaran K."/>
        </authorList>
    </citation>
    <scope>NUCLEOTIDE SEQUENCE [LARGE SCALE GENOMIC DNA]</scope>
    <source>
        <strain evidence="6 7">CC-YMP-6</strain>
    </source>
</reference>
<sequence>MKRFRNTWVEINLDAIGYNIRQMKHKLPTHTEVIAVVKADAYGHGSIEVAKKALESGAKALAVALLEEAIELRRASITAPILVLGWVAPELAPIAATHEITLTVFQKDWVLLVQQERLPKPLHVHMKWDTGMGRIGIRTEQELHELLQILKVSKQLKLTGVFTHFATADEQDLSYFQEQLQQFNQFLNLFKKEWPEQIAIHIGNSAAAIRFPDEMYNYIRFGISMYGLYPSNVIKENEYDLALKPAFSLKSSLIHVKKVQKGTSISYGKTYTTTADEWIGTLPIGYGDGWARKLQGIHVLVNGKRMPIVGRICMDQTMILLDKCYPVGTNVTLIGKQKGEEIALDDVAQYMDTINYEVACMINKRVPREYVFSQVRTE</sequence>
<dbReference type="InterPro" id="IPR020622">
    <property type="entry name" value="Ala_racemase_pyridoxalP-BS"/>
</dbReference>
<accession>A0ABU5CVQ6</accession>
<feature type="binding site" evidence="4">
    <location>
        <position position="314"/>
    </location>
    <ligand>
        <name>substrate</name>
    </ligand>
</feature>
<dbReference type="SUPFAM" id="SSF51419">
    <property type="entry name" value="PLP-binding barrel"/>
    <property type="match status" value="1"/>
</dbReference>
<feature type="modified residue" description="N6-(pyridoxal phosphate)lysine" evidence="4">
    <location>
        <position position="38"/>
    </location>
</feature>
<evidence type="ECO:0000259" key="5">
    <source>
        <dbReference type="SMART" id="SM01005"/>
    </source>
</evidence>
<dbReference type="Gene3D" id="2.40.37.10">
    <property type="entry name" value="Lyase, Ornithine Decarboxylase, Chain A, domain 1"/>
    <property type="match status" value="1"/>
</dbReference>
<protein>
    <recommendedName>
        <fullName evidence="4">Alanine racemase</fullName>
        <ecNumber evidence="4">5.1.1.1</ecNumber>
    </recommendedName>
</protein>
<dbReference type="NCBIfam" id="TIGR00492">
    <property type="entry name" value="alr"/>
    <property type="match status" value="1"/>
</dbReference>
<dbReference type="InterPro" id="IPR011079">
    <property type="entry name" value="Ala_racemase_C"/>
</dbReference>
<dbReference type="EC" id="5.1.1.1" evidence="4"/>
<comment type="similarity">
    <text evidence="4">Belongs to the alanine racemase family.</text>
</comment>
<feature type="active site" description="Proton acceptor; specific for D-alanine" evidence="4">
    <location>
        <position position="38"/>
    </location>
</feature>
<dbReference type="RefSeq" id="WP_320381337.1">
    <property type="nucleotide sequence ID" value="NZ_JAWDIQ010000003.1"/>
</dbReference>
<evidence type="ECO:0000256" key="3">
    <source>
        <dbReference type="ARBA" id="ARBA00023235"/>
    </source>
</evidence>
<evidence type="ECO:0000256" key="1">
    <source>
        <dbReference type="ARBA" id="ARBA00001933"/>
    </source>
</evidence>
<dbReference type="SUPFAM" id="SSF50621">
    <property type="entry name" value="Alanine racemase C-terminal domain-like"/>
    <property type="match status" value="1"/>
</dbReference>
<evidence type="ECO:0000313" key="6">
    <source>
        <dbReference type="EMBL" id="MDY0410452.1"/>
    </source>
</evidence>
<proteinExistence type="inferred from homology"/>
<evidence type="ECO:0000256" key="2">
    <source>
        <dbReference type="ARBA" id="ARBA00022898"/>
    </source>
</evidence>
<dbReference type="InterPro" id="IPR000821">
    <property type="entry name" value="Ala_racemase"/>
</dbReference>
<dbReference type="PANTHER" id="PTHR30511">
    <property type="entry name" value="ALANINE RACEMASE"/>
    <property type="match status" value="1"/>
</dbReference>
<gene>
    <name evidence="6" type="primary">alr</name>
    <name evidence="6" type="ORF">RWD45_20250</name>
</gene>
<dbReference type="EMBL" id="JAWDIQ010000003">
    <property type="protein sequence ID" value="MDY0410452.1"/>
    <property type="molecule type" value="Genomic_DNA"/>
</dbReference>
<dbReference type="GO" id="GO:0008784">
    <property type="term" value="F:alanine racemase activity"/>
    <property type="evidence" value="ECO:0007669"/>
    <property type="project" value="UniProtKB-EC"/>
</dbReference>
<dbReference type="Gene3D" id="3.20.20.10">
    <property type="entry name" value="Alanine racemase"/>
    <property type="match status" value="1"/>
</dbReference>
<dbReference type="InterPro" id="IPR009006">
    <property type="entry name" value="Ala_racemase/Decarboxylase_C"/>
</dbReference>
<comment type="catalytic activity">
    <reaction evidence="4">
        <text>L-alanine = D-alanine</text>
        <dbReference type="Rhea" id="RHEA:20249"/>
        <dbReference type="ChEBI" id="CHEBI:57416"/>
        <dbReference type="ChEBI" id="CHEBI:57972"/>
        <dbReference type="EC" id="5.1.1.1"/>
    </reaction>
</comment>
<dbReference type="HAMAP" id="MF_01201">
    <property type="entry name" value="Ala_racemase"/>
    <property type="match status" value="1"/>
</dbReference>
<keyword evidence="7" id="KW-1185">Reference proteome</keyword>
<dbReference type="Pfam" id="PF01168">
    <property type="entry name" value="Ala_racemase_N"/>
    <property type="match status" value="1"/>
</dbReference>
<dbReference type="CDD" id="cd00430">
    <property type="entry name" value="PLPDE_III_AR"/>
    <property type="match status" value="1"/>
</dbReference>
<dbReference type="PROSITE" id="PS00395">
    <property type="entry name" value="ALANINE_RACEMASE"/>
    <property type="match status" value="1"/>
</dbReference>
<feature type="domain" description="Alanine racemase C-terminal" evidence="5">
    <location>
        <begin position="246"/>
        <end position="371"/>
    </location>
</feature>
<evidence type="ECO:0000256" key="4">
    <source>
        <dbReference type="HAMAP-Rule" id="MF_01201"/>
    </source>
</evidence>
<dbReference type="InterPro" id="IPR001608">
    <property type="entry name" value="Ala_racemase_N"/>
</dbReference>
<dbReference type="PANTHER" id="PTHR30511:SF0">
    <property type="entry name" value="ALANINE RACEMASE, CATABOLIC-RELATED"/>
    <property type="match status" value="1"/>
</dbReference>
<dbReference type="PRINTS" id="PR00992">
    <property type="entry name" value="ALARACEMASE"/>
</dbReference>
<feature type="active site" description="Proton acceptor; specific for L-alanine" evidence="4">
    <location>
        <position position="267"/>
    </location>
</feature>
<comment type="function">
    <text evidence="4">Catalyzes the interconversion of L-alanine and D-alanine. May also act on other amino acids.</text>
</comment>
<comment type="caution">
    <text evidence="6">The sequence shown here is derived from an EMBL/GenBank/DDBJ whole genome shotgun (WGS) entry which is preliminary data.</text>
</comment>
<evidence type="ECO:0000313" key="7">
    <source>
        <dbReference type="Proteomes" id="UP001275315"/>
    </source>
</evidence>
<dbReference type="SMART" id="SM01005">
    <property type="entry name" value="Ala_racemase_C"/>
    <property type="match status" value="1"/>
</dbReference>
<keyword evidence="3 4" id="KW-0413">Isomerase</keyword>